<dbReference type="PANTHER" id="PTHR33055">
    <property type="entry name" value="TRANSPOSASE FOR INSERTION SEQUENCE ELEMENT IS1111A"/>
    <property type="match status" value="1"/>
</dbReference>
<dbReference type="EMBL" id="CP001661">
    <property type="protein sequence ID" value="ACT20063.1"/>
    <property type="molecule type" value="Genomic_DNA"/>
</dbReference>
<name>C6E5P8_GEOSM</name>
<dbReference type="GO" id="GO:0004803">
    <property type="term" value="F:transposase activity"/>
    <property type="evidence" value="ECO:0007669"/>
    <property type="project" value="InterPro"/>
</dbReference>
<dbReference type="OrthoDB" id="9795150at2"/>
<evidence type="ECO:0000313" key="3">
    <source>
        <dbReference type="EMBL" id="ACT17657.1"/>
    </source>
</evidence>
<gene>
    <name evidence="3" type="ordered locus">GM21_1602</name>
    <name evidence="4" type="ordered locus">GM21_4047</name>
</gene>
<sequence>MTEITIGIDVSKKRLDVAVLPSGDEFTTLNDEASCCELAAKLKSLNPTLIVLEATGGLENLVTGVLVAEGLPAVVINPRQARDFAKATGRLAKTDRIDAKVLALFGVAIKPEPRPYKDEDAQALTALITRRRQIIDMITAERNRLSSSHSSVKNDIAQTIKWLESRVKDIDDDLSGFIRRNALWKAKADILTTCKGIGPVVSTTMLCSLPELGTLNRRQISGLVGVCPYNRDSGTMRGKRTIFGGRATVRAMLYMAALSAVRFNPVIKTFYDRLIRAGKAYKVAMVACMRKLLTILNAMLKDMKPWSPEFQYAP</sequence>
<dbReference type="InterPro" id="IPR047650">
    <property type="entry name" value="Transpos_IS110"/>
</dbReference>
<dbReference type="InterPro" id="IPR003346">
    <property type="entry name" value="Transposase_20"/>
</dbReference>
<dbReference type="HOGENOM" id="CLU_036902_5_1_7"/>
<dbReference type="STRING" id="443144.GM21_1602"/>
<dbReference type="KEGG" id="gem:GM21_4047"/>
<dbReference type="GO" id="GO:0003677">
    <property type="term" value="F:DNA binding"/>
    <property type="evidence" value="ECO:0007669"/>
    <property type="project" value="InterPro"/>
</dbReference>
<dbReference type="NCBIfam" id="NF033542">
    <property type="entry name" value="transpos_IS110"/>
    <property type="match status" value="1"/>
</dbReference>
<dbReference type="KEGG" id="gem:GM21_1602"/>
<dbReference type="AlphaFoldDB" id="C6E5P8"/>
<evidence type="ECO:0000259" key="2">
    <source>
        <dbReference type="Pfam" id="PF02371"/>
    </source>
</evidence>
<evidence type="ECO:0000259" key="1">
    <source>
        <dbReference type="Pfam" id="PF01548"/>
    </source>
</evidence>
<reference evidence="3" key="1">
    <citation type="submission" date="2009-07" db="EMBL/GenBank/DDBJ databases">
        <title>Complete sequence of Geobacter sp. M21.</title>
        <authorList>
            <consortium name="US DOE Joint Genome Institute"/>
            <person name="Lucas S."/>
            <person name="Copeland A."/>
            <person name="Lapidus A."/>
            <person name="Glavina del Rio T."/>
            <person name="Dalin E."/>
            <person name="Tice H."/>
            <person name="Bruce D."/>
            <person name="Goodwin L."/>
            <person name="Pitluck S."/>
            <person name="Saunders E."/>
            <person name="Brettin T."/>
            <person name="Detter J.C."/>
            <person name="Han C."/>
            <person name="Larimer F."/>
            <person name="Land M."/>
            <person name="Hauser L."/>
            <person name="Kyrpides N."/>
            <person name="Ovchinnikova G."/>
            <person name="Lovley D."/>
        </authorList>
    </citation>
    <scope>NUCLEOTIDE SEQUENCE [LARGE SCALE GENOMIC DNA]</scope>
    <source>
        <strain evidence="3">M21</strain>
    </source>
</reference>
<dbReference type="PANTHER" id="PTHR33055:SF13">
    <property type="entry name" value="TRANSPOSASE"/>
    <property type="match status" value="1"/>
</dbReference>
<dbReference type="eggNOG" id="COG3547">
    <property type="taxonomic scope" value="Bacteria"/>
</dbReference>
<feature type="domain" description="Transposase IS116/IS110/IS902 C-terminal" evidence="2">
    <location>
        <begin position="189"/>
        <end position="271"/>
    </location>
</feature>
<dbReference type="InterPro" id="IPR002525">
    <property type="entry name" value="Transp_IS110-like_N"/>
</dbReference>
<dbReference type="EMBL" id="CP001661">
    <property type="protein sequence ID" value="ACT17657.1"/>
    <property type="molecule type" value="Genomic_DNA"/>
</dbReference>
<protein>
    <submittedName>
        <fullName evidence="3">Transposase IS116/IS110/IS902 family protein</fullName>
    </submittedName>
</protein>
<dbReference type="Pfam" id="PF02371">
    <property type="entry name" value="Transposase_20"/>
    <property type="match status" value="1"/>
</dbReference>
<feature type="domain" description="Transposase IS110-like N-terminal" evidence="1">
    <location>
        <begin position="6"/>
        <end position="147"/>
    </location>
</feature>
<dbReference type="Pfam" id="PF01548">
    <property type="entry name" value="DEDD_Tnp_IS110"/>
    <property type="match status" value="1"/>
</dbReference>
<evidence type="ECO:0000313" key="4">
    <source>
        <dbReference type="EMBL" id="ACT20063.1"/>
    </source>
</evidence>
<organism evidence="3">
    <name type="scientific">Geobacter sp. (strain M21)</name>
    <dbReference type="NCBI Taxonomy" id="443144"/>
    <lineage>
        <taxon>Bacteria</taxon>
        <taxon>Pseudomonadati</taxon>
        <taxon>Thermodesulfobacteriota</taxon>
        <taxon>Desulfuromonadia</taxon>
        <taxon>Geobacterales</taxon>
        <taxon>Geobacteraceae</taxon>
        <taxon>Geobacter</taxon>
    </lineage>
</organism>
<accession>C6E5P8</accession>
<proteinExistence type="predicted"/>
<dbReference type="GO" id="GO:0006313">
    <property type="term" value="P:DNA transposition"/>
    <property type="evidence" value="ECO:0007669"/>
    <property type="project" value="InterPro"/>
</dbReference>